<proteinExistence type="inferred from homology"/>
<accession>D8RK26</accession>
<dbReference type="Gramene" id="EFJ27158">
    <property type="protein sequence ID" value="EFJ27158"/>
    <property type="gene ID" value="SELMODRAFT_412101"/>
</dbReference>
<evidence type="ECO:0008006" key="4">
    <source>
        <dbReference type="Google" id="ProtNLM"/>
    </source>
</evidence>
<organism evidence="3">
    <name type="scientific">Selaginella moellendorffii</name>
    <name type="common">Spikemoss</name>
    <dbReference type="NCBI Taxonomy" id="88036"/>
    <lineage>
        <taxon>Eukaryota</taxon>
        <taxon>Viridiplantae</taxon>
        <taxon>Streptophyta</taxon>
        <taxon>Embryophyta</taxon>
        <taxon>Tracheophyta</taxon>
        <taxon>Lycopodiopsida</taxon>
        <taxon>Selaginellales</taxon>
        <taxon>Selaginellaceae</taxon>
        <taxon>Selaginella</taxon>
    </lineage>
</organism>
<dbReference type="HOGENOM" id="CLU_1581199_0_0_1"/>
<dbReference type="Gene3D" id="2.40.160.200">
    <property type="entry name" value="LURP1-related"/>
    <property type="match status" value="1"/>
</dbReference>
<evidence type="ECO:0000313" key="2">
    <source>
        <dbReference type="EMBL" id="EFJ27158.1"/>
    </source>
</evidence>
<evidence type="ECO:0000313" key="3">
    <source>
        <dbReference type="Proteomes" id="UP000001514"/>
    </source>
</evidence>
<dbReference type="KEGG" id="smo:SELMODRAFT_412101"/>
<dbReference type="Proteomes" id="UP000001514">
    <property type="component" value="Unassembled WGS sequence"/>
</dbReference>
<dbReference type="InterPro" id="IPR038595">
    <property type="entry name" value="LOR_sf"/>
</dbReference>
<dbReference type="EMBL" id="GL377582">
    <property type="protein sequence ID" value="EFJ27158.1"/>
    <property type="molecule type" value="Genomic_DNA"/>
</dbReference>
<dbReference type="Pfam" id="PF04525">
    <property type="entry name" value="LOR"/>
    <property type="match status" value="1"/>
</dbReference>
<reference evidence="2 3" key="1">
    <citation type="journal article" date="2011" name="Science">
        <title>The Selaginella genome identifies genetic changes associated with the evolution of vascular plants.</title>
        <authorList>
            <person name="Banks J.A."/>
            <person name="Nishiyama T."/>
            <person name="Hasebe M."/>
            <person name="Bowman J.L."/>
            <person name="Gribskov M."/>
            <person name="dePamphilis C."/>
            <person name="Albert V.A."/>
            <person name="Aono N."/>
            <person name="Aoyama T."/>
            <person name="Ambrose B.A."/>
            <person name="Ashton N.W."/>
            <person name="Axtell M.J."/>
            <person name="Barker E."/>
            <person name="Barker M.S."/>
            <person name="Bennetzen J.L."/>
            <person name="Bonawitz N.D."/>
            <person name="Chapple C."/>
            <person name="Cheng C."/>
            <person name="Correa L.G."/>
            <person name="Dacre M."/>
            <person name="DeBarry J."/>
            <person name="Dreyer I."/>
            <person name="Elias M."/>
            <person name="Engstrom E.M."/>
            <person name="Estelle M."/>
            <person name="Feng L."/>
            <person name="Finet C."/>
            <person name="Floyd S.K."/>
            <person name="Frommer W.B."/>
            <person name="Fujita T."/>
            <person name="Gramzow L."/>
            <person name="Gutensohn M."/>
            <person name="Harholt J."/>
            <person name="Hattori M."/>
            <person name="Heyl A."/>
            <person name="Hirai T."/>
            <person name="Hiwatashi Y."/>
            <person name="Ishikawa M."/>
            <person name="Iwata M."/>
            <person name="Karol K.G."/>
            <person name="Koehler B."/>
            <person name="Kolukisaoglu U."/>
            <person name="Kubo M."/>
            <person name="Kurata T."/>
            <person name="Lalonde S."/>
            <person name="Li K."/>
            <person name="Li Y."/>
            <person name="Litt A."/>
            <person name="Lyons E."/>
            <person name="Manning G."/>
            <person name="Maruyama T."/>
            <person name="Michael T.P."/>
            <person name="Mikami K."/>
            <person name="Miyazaki S."/>
            <person name="Morinaga S."/>
            <person name="Murata T."/>
            <person name="Mueller-Roeber B."/>
            <person name="Nelson D.R."/>
            <person name="Obara M."/>
            <person name="Oguri Y."/>
            <person name="Olmstead R.G."/>
            <person name="Onodera N."/>
            <person name="Petersen B.L."/>
            <person name="Pils B."/>
            <person name="Prigge M."/>
            <person name="Rensing S.A."/>
            <person name="Riano-Pachon D.M."/>
            <person name="Roberts A.W."/>
            <person name="Sato Y."/>
            <person name="Scheller H.V."/>
            <person name="Schulz B."/>
            <person name="Schulz C."/>
            <person name="Shakirov E.V."/>
            <person name="Shibagaki N."/>
            <person name="Shinohara N."/>
            <person name="Shippen D.E."/>
            <person name="Soerensen I."/>
            <person name="Sotooka R."/>
            <person name="Sugimoto N."/>
            <person name="Sugita M."/>
            <person name="Sumikawa N."/>
            <person name="Tanurdzic M."/>
            <person name="Theissen G."/>
            <person name="Ulvskov P."/>
            <person name="Wakazuki S."/>
            <person name="Weng J.K."/>
            <person name="Willats W.W."/>
            <person name="Wipf D."/>
            <person name="Wolf P.G."/>
            <person name="Yang L."/>
            <person name="Zimmer A.D."/>
            <person name="Zhu Q."/>
            <person name="Mitros T."/>
            <person name="Hellsten U."/>
            <person name="Loque D."/>
            <person name="Otillar R."/>
            <person name="Salamov A."/>
            <person name="Schmutz J."/>
            <person name="Shapiro H."/>
            <person name="Lindquist E."/>
            <person name="Lucas S."/>
            <person name="Rokhsar D."/>
            <person name="Grigoriev I.V."/>
        </authorList>
    </citation>
    <scope>NUCLEOTIDE SEQUENCE [LARGE SCALE GENOMIC DNA]</scope>
</reference>
<dbReference type="PANTHER" id="PTHR31087:SF161">
    <property type="entry name" value="TUBBY C 2 FAMILY PROTEIN"/>
    <property type="match status" value="1"/>
</dbReference>
<dbReference type="InParanoid" id="D8RK26"/>
<keyword evidence="3" id="KW-1185">Reference proteome</keyword>
<evidence type="ECO:0000256" key="1">
    <source>
        <dbReference type="ARBA" id="ARBA00005437"/>
    </source>
</evidence>
<dbReference type="InterPro" id="IPR025659">
    <property type="entry name" value="Tubby-like_C"/>
</dbReference>
<comment type="similarity">
    <text evidence="1">Belongs to the LOR family.</text>
</comment>
<sequence>MAVVSSQFCKSEEVALVYRRGWRNEEVLDLTGKDHHFPEALNPDNLCSQMFLPVRGIWYGYHAQQDRMLFMLRSSSIFQISMSIDVFVGSDKEPGKNRQPDYQIKGHSFSRGIDIVRGHNQEQAKGGSLWGRTEYTISVAPGVDIAFVVSLIAIVHDKRSSSNASSTTV</sequence>
<gene>
    <name evidence="2" type="ORF">SELMODRAFT_412101</name>
</gene>
<dbReference type="InterPro" id="IPR007612">
    <property type="entry name" value="LOR"/>
</dbReference>
<name>D8RK26_SELML</name>
<dbReference type="AlphaFoldDB" id="D8RK26"/>
<protein>
    <recommendedName>
        <fullName evidence="4">Tubby C-terminal domain-containing protein</fullName>
    </recommendedName>
</protein>
<dbReference type="PANTHER" id="PTHR31087">
    <property type="match status" value="1"/>
</dbReference>
<dbReference type="SUPFAM" id="SSF54518">
    <property type="entry name" value="Tubby C-terminal domain-like"/>
    <property type="match status" value="1"/>
</dbReference>